<dbReference type="Gene3D" id="1.10.287.110">
    <property type="entry name" value="DnaJ domain"/>
    <property type="match status" value="1"/>
</dbReference>
<comment type="caution">
    <text evidence="2">The sequence shown here is derived from an EMBL/GenBank/DDBJ whole genome shotgun (WGS) entry which is preliminary data.</text>
</comment>
<dbReference type="Pfam" id="PF00226">
    <property type="entry name" value="DnaJ"/>
    <property type="match status" value="1"/>
</dbReference>
<feature type="domain" description="J" evidence="1">
    <location>
        <begin position="75"/>
        <end position="143"/>
    </location>
</feature>
<keyword evidence="3" id="KW-1185">Reference proteome</keyword>
<dbReference type="EMBL" id="CAUYUJ010015214">
    <property type="protein sequence ID" value="CAK0851189.1"/>
    <property type="molecule type" value="Genomic_DNA"/>
</dbReference>
<evidence type="ECO:0000313" key="3">
    <source>
        <dbReference type="Proteomes" id="UP001189429"/>
    </source>
</evidence>
<dbReference type="InterPro" id="IPR001623">
    <property type="entry name" value="DnaJ_domain"/>
</dbReference>
<dbReference type="PRINTS" id="PR00625">
    <property type="entry name" value="JDOMAIN"/>
</dbReference>
<dbReference type="PANTHER" id="PTHR45295">
    <property type="entry name" value="CHAPERONE PROTEIN DNAJ C76, CHLOROPLASTIC"/>
    <property type="match status" value="1"/>
</dbReference>
<organism evidence="2 3">
    <name type="scientific">Prorocentrum cordatum</name>
    <dbReference type="NCBI Taxonomy" id="2364126"/>
    <lineage>
        <taxon>Eukaryota</taxon>
        <taxon>Sar</taxon>
        <taxon>Alveolata</taxon>
        <taxon>Dinophyceae</taxon>
        <taxon>Prorocentrales</taxon>
        <taxon>Prorocentraceae</taxon>
        <taxon>Prorocentrum</taxon>
    </lineage>
</organism>
<dbReference type="Proteomes" id="UP001189429">
    <property type="component" value="Unassembled WGS sequence"/>
</dbReference>
<gene>
    <name evidence="2" type="ORF">PCOR1329_LOCUS43378</name>
</gene>
<protein>
    <recommendedName>
        <fullName evidence="1">J domain-containing protein</fullName>
    </recommendedName>
</protein>
<dbReference type="InterPro" id="IPR036869">
    <property type="entry name" value="J_dom_sf"/>
</dbReference>
<reference evidence="2" key="1">
    <citation type="submission" date="2023-10" db="EMBL/GenBank/DDBJ databases">
        <authorList>
            <person name="Chen Y."/>
            <person name="Shah S."/>
            <person name="Dougan E. K."/>
            <person name="Thang M."/>
            <person name="Chan C."/>
        </authorList>
    </citation>
    <scope>NUCLEOTIDE SEQUENCE [LARGE SCALE GENOMIC DNA]</scope>
</reference>
<evidence type="ECO:0000313" key="2">
    <source>
        <dbReference type="EMBL" id="CAK0851189.1"/>
    </source>
</evidence>
<sequence>MATSRPALVTFCIAGNGAAVEREPSVSARQRTPAGGEAIEACFVDPMEDDPSRAIVRCAKVRRYQDLLDQYGDLDPYAVLGVPFMASKATIRQAYKEVCKKEHPDVNGGFESAEWLMANNAYAILNNGKTRMRAIPLRGASRS</sequence>
<accession>A0ABN9TY21</accession>
<dbReference type="PANTHER" id="PTHR45295:SF1">
    <property type="entry name" value="CHAPERONE PROTEIN DNAJ C76, CHLOROPLASTIC"/>
    <property type="match status" value="1"/>
</dbReference>
<name>A0ABN9TY21_9DINO</name>
<dbReference type="SUPFAM" id="SSF46565">
    <property type="entry name" value="Chaperone J-domain"/>
    <property type="match status" value="1"/>
</dbReference>
<evidence type="ECO:0000259" key="1">
    <source>
        <dbReference type="PROSITE" id="PS50076"/>
    </source>
</evidence>
<dbReference type="CDD" id="cd06257">
    <property type="entry name" value="DnaJ"/>
    <property type="match status" value="1"/>
</dbReference>
<dbReference type="PROSITE" id="PS50076">
    <property type="entry name" value="DNAJ_2"/>
    <property type="match status" value="1"/>
</dbReference>
<proteinExistence type="predicted"/>
<dbReference type="SMART" id="SM00271">
    <property type="entry name" value="DnaJ"/>
    <property type="match status" value="1"/>
</dbReference>